<protein>
    <submittedName>
        <fullName evidence="2">Uncharacterized protein</fullName>
    </submittedName>
</protein>
<accession>A0A6J4VDL6</accession>
<feature type="compositionally biased region" description="Basic and acidic residues" evidence="1">
    <location>
        <begin position="34"/>
        <end position="52"/>
    </location>
</feature>
<feature type="compositionally biased region" description="Low complexity" evidence="1">
    <location>
        <begin position="296"/>
        <end position="311"/>
    </location>
</feature>
<reference evidence="2" key="1">
    <citation type="submission" date="2020-02" db="EMBL/GenBank/DDBJ databases">
        <authorList>
            <person name="Meier V. D."/>
        </authorList>
    </citation>
    <scope>NUCLEOTIDE SEQUENCE</scope>
    <source>
        <strain evidence="2">AVDCRST_MAG88</strain>
    </source>
</reference>
<feature type="compositionally biased region" description="Basic residues" evidence="1">
    <location>
        <begin position="89"/>
        <end position="111"/>
    </location>
</feature>
<gene>
    <name evidence="2" type="ORF">AVDCRST_MAG88-2544</name>
</gene>
<sequence>DTAGTDAQLAARKRAVRVARQAGRSAAAGAPQAFRREQGHEGGEGLAQRHPDPPSCPPGDHYLAARRLDDGDGARPSGRPLVRPPLSRGRGRLGPLRHRRYLPDRRRRAGRLGRYLRPPPARRHGARDAQRHLPGPLHRLAGAAVGGGRAPRRGAGAVGARFRHDRTQRRARRRAGLQPRRECSPPSLPQATEQVDRCPRFGRPARGQAGRGGGRARAGDAAPARGRDLRGAGVVYPRGRATLRGKDRGGAGPVPLARVLFRAARWAPGQWAGLGAIAHLRGARGERADLSAPELRGPGMAARAGPAPRAPGSHRTEQFL</sequence>
<name>A0A6J4VDL6_9BACT</name>
<dbReference type="AlphaFoldDB" id="A0A6J4VDL6"/>
<evidence type="ECO:0000313" key="2">
    <source>
        <dbReference type="EMBL" id="CAA9573175.1"/>
    </source>
</evidence>
<feature type="non-terminal residue" evidence="2">
    <location>
        <position position="1"/>
    </location>
</feature>
<feature type="compositionally biased region" description="Basic residues" evidence="1">
    <location>
        <begin position="161"/>
        <end position="175"/>
    </location>
</feature>
<feature type="region of interest" description="Disordered" evidence="1">
    <location>
        <begin position="20"/>
        <end position="226"/>
    </location>
</feature>
<proteinExistence type="predicted"/>
<evidence type="ECO:0000256" key="1">
    <source>
        <dbReference type="SAM" id="MobiDB-lite"/>
    </source>
</evidence>
<feature type="region of interest" description="Disordered" evidence="1">
    <location>
        <begin position="291"/>
        <end position="320"/>
    </location>
</feature>
<feature type="compositionally biased region" description="Low complexity" evidence="1">
    <location>
        <begin position="20"/>
        <end position="33"/>
    </location>
</feature>
<dbReference type="EMBL" id="CADCWM010000631">
    <property type="protein sequence ID" value="CAA9573175.1"/>
    <property type="molecule type" value="Genomic_DNA"/>
</dbReference>
<feature type="non-terminal residue" evidence="2">
    <location>
        <position position="320"/>
    </location>
</feature>
<feature type="compositionally biased region" description="Low complexity" evidence="1">
    <location>
        <begin position="75"/>
        <end position="88"/>
    </location>
</feature>
<organism evidence="2">
    <name type="scientific">uncultured Thermomicrobiales bacterium</name>
    <dbReference type="NCBI Taxonomy" id="1645740"/>
    <lineage>
        <taxon>Bacteria</taxon>
        <taxon>Pseudomonadati</taxon>
        <taxon>Thermomicrobiota</taxon>
        <taxon>Thermomicrobia</taxon>
        <taxon>Thermomicrobiales</taxon>
        <taxon>environmental samples</taxon>
    </lineage>
</organism>